<dbReference type="GeneID" id="111444430"/>
<sequence length="122" mass="13237">MAAVLPEATRSAFAARYIMDLESMFDLDTVLTGADDYYNDQIITEPPSVVVADLPTVVTDDVCAVCMEEFRADEGGKQIPCGHVYHQTCISSWLSVGGDCCPLCRCHVSSDNKSETAKPVQV</sequence>
<keyword evidence="1" id="KW-0479">Metal-binding</keyword>
<dbReference type="Proteomes" id="UP000504609">
    <property type="component" value="Unplaced"/>
</dbReference>
<name>A0A6J1FDN7_CUCMO</name>
<dbReference type="InterPro" id="IPR001841">
    <property type="entry name" value="Znf_RING"/>
</dbReference>
<dbReference type="GO" id="GO:0006511">
    <property type="term" value="P:ubiquitin-dependent protein catabolic process"/>
    <property type="evidence" value="ECO:0007669"/>
    <property type="project" value="TreeGrafter"/>
</dbReference>
<evidence type="ECO:0000313" key="4">
    <source>
        <dbReference type="RefSeq" id="XP_022938297.1"/>
    </source>
</evidence>
<dbReference type="AlphaFoldDB" id="A0A6J1FDN7"/>
<dbReference type="RefSeq" id="XP_022938297.1">
    <property type="nucleotide sequence ID" value="XM_023082529.1"/>
</dbReference>
<dbReference type="PANTHER" id="PTHR22765:SF434">
    <property type="entry name" value="GB|AAD18119.1-RELATED"/>
    <property type="match status" value="1"/>
</dbReference>
<accession>A0A6J1FDN7</accession>
<dbReference type="GO" id="GO:0008270">
    <property type="term" value="F:zinc ion binding"/>
    <property type="evidence" value="ECO:0007669"/>
    <property type="project" value="UniProtKB-KW"/>
</dbReference>
<dbReference type="InterPro" id="IPR013083">
    <property type="entry name" value="Znf_RING/FYVE/PHD"/>
</dbReference>
<dbReference type="InterPro" id="IPR051826">
    <property type="entry name" value="E3_ubiquitin-ligase_domain"/>
</dbReference>
<proteinExistence type="predicted"/>
<dbReference type="GO" id="GO:0061630">
    <property type="term" value="F:ubiquitin protein ligase activity"/>
    <property type="evidence" value="ECO:0007669"/>
    <property type="project" value="TreeGrafter"/>
</dbReference>
<dbReference type="Pfam" id="PF13639">
    <property type="entry name" value="zf-RING_2"/>
    <property type="match status" value="1"/>
</dbReference>
<protein>
    <submittedName>
        <fullName evidence="4">E3 ubiquitin-protein ligase RING1-like</fullName>
    </submittedName>
</protein>
<keyword evidence="1" id="KW-0863">Zinc-finger</keyword>
<gene>
    <name evidence="4" type="primary">LOC111444430</name>
</gene>
<keyword evidence="1" id="KW-0862">Zinc</keyword>
<reference evidence="4" key="1">
    <citation type="submission" date="2025-08" db="UniProtKB">
        <authorList>
            <consortium name="RefSeq"/>
        </authorList>
    </citation>
    <scope>IDENTIFICATION</scope>
    <source>
        <tissue evidence="4">Young leaves</tissue>
    </source>
</reference>
<evidence type="ECO:0000256" key="1">
    <source>
        <dbReference type="PROSITE-ProRule" id="PRU00175"/>
    </source>
</evidence>
<evidence type="ECO:0000259" key="2">
    <source>
        <dbReference type="PROSITE" id="PS50089"/>
    </source>
</evidence>
<organism evidence="3 4">
    <name type="scientific">Cucurbita moschata</name>
    <name type="common">Winter crookneck squash</name>
    <name type="synonym">Cucurbita pepo var. moschata</name>
    <dbReference type="NCBI Taxonomy" id="3662"/>
    <lineage>
        <taxon>Eukaryota</taxon>
        <taxon>Viridiplantae</taxon>
        <taxon>Streptophyta</taxon>
        <taxon>Embryophyta</taxon>
        <taxon>Tracheophyta</taxon>
        <taxon>Spermatophyta</taxon>
        <taxon>Magnoliopsida</taxon>
        <taxon>eudicotyledons</taxon>
        <taxon>Gunneridae</taxon>
        <taxon>Pentapetalae</taxon>
        <taxon>rosids</taxon>
        <taxon>fabids</taxon>
        <taxon>Cucurbitales</taxon>
        <taxon>Cucurbitaceae</taxon>
        <taxon>Cucurbiteae</taxon>
        <taxon>Cucurbita</taxon>
    </lineage>
</organism>
<dbReference type="PANTHER" id="PTHR22765">
    <property type="entry name" value="RING FINGER AND PROTEASE ASSOCIATED DOMAIN-CONTAINING"/>
    <property type="match status" value="1"/>
</dbReference>
<dbReference type="KEGG" id="cmos:111444430"/>
<keyword evidence="3" id="KW-1185">Reference proteome</keyword>
<dbReference type="SMART" id="SM00184">
    <property type="entry name" value="RING"/>
    <property type="match status" value="1"/>
</dbReference>
<dbReference type="SUPFAM" id="SSF57850">
    <property type="entry name" value="RING/U-box"/>
    <property type="match status" value="1"/>
</dbReference>
<evidence type="ECO:0000313" key="3">
    <source>
        <dbReference type="Proteomes" id="UP000504609"/>
    </source>
</evidence>
<dbReference type="Gene3D" id="3.30.40.10">
    <property type="entry name" value="Zinc/RING finger domain, C3HC4 (zinc finger)"/>
    <property type="match status" value="1"/>
</dbReference>
<dbReference type="PROSITE" id="PS50089">
    <property type="entry name" value="ZF_RING_2"/>
    <property type="match status" value="1"/>
</dbReference>
<feature type="domain" description="RING-type" evidence="2">
    <location>
        <begin position="63"/>
        <end position="105"/>
    </location>
</feature>